<comment type="catalytic activity">
    <reaction evidence="18 19">
        <text>alpha-ribazole 5'-phosphate + adenosylcob(III)inamide-GDP = adenosylcob(III)alamin 5'-phosphate + GMP + H(+)</text>
        <dbReference type="Rhea" id="RHEA:23560"/>
        <dbReference type="ChEBI" id="CHEBI:15378"/>
        <dbReference type="ChEBI" id="CHEBI:57918"/>
        <dbReference type="ChEBI" id="CHEBI:58115"/>
        <dbReference type="ChEBI" id="CHEBI:60487"/>
        <dbReference type="ChEBI" id="CHEBI:60493"/>
        <dbReference type="EC" id="2.7.8.26"/>
    </reaction>
</comment>
<evidence type="ECO:0000256" key="17">
    <source>
        <dbReference type="ARBA" id="ARBA00048623"/>
    </source>
</evidence>
<feature type="transmembrane region" description="Helical" evidence="19">
    <location>
        <begin position="62"/>
        <end position="78"/>
    </location>
</feature>
<evidence type="ECO:0000256" key="3">
    <source>
        <dbReference type="ARBA" id="ARBA00004663"/>
    </source>
</evidence>
<evidence type="ECO:0000256" key="4">
    <source>
        <dbReference type="ARBA" id="ARBA00010561"/>
    </source>
</evidence>
<keyword evidence="12 19" id="KW-1133">Transmembrane helix</keyword>
<accession>A0A8T9ZYR4</accession>
<evidence type="ECO:0000256" key="14">
    <source>
        <dbReference type="ARBA" id="ARBA00025228"/>
    </source>
</evidence>
<evidence type="ECO:0000256" key="10">
    <source>
        <dbReference type="ARBA" id="ARBA00022692"/>
    </source>
</evidence>
<feature type="transmembrane region" description="Helical" evidence="19">
    <location>
        <begin position="34"/>
        <end position="56"/>
    </location>
</feature>
<dbReference type="GO" id="GO:0005886">
    <property type="term" value="C:plasma membrane"/>
    <property type="evidence" value="ECO:0007669"/>
    <property type="project" value="UniProtKB-SubCell"/>
</dbReference>
<evidence type="ECO:0000256" key="5">
    <source>
        <dbReference type="ARBA" id="ARBA00013200"/>
    </source>
</evidence>
<dbReference type="AlphaFoldDB" id="A0A8T9ZYR4"/>
<dbReference type="KEGG" id="haad:MW046_07575"/>
<evidence type="ECO:0000256" key="7">
    <source>
        <dbReference type="ARBA" id="ARBA00022475"/>
    </source>
</evidence>
<proteinExistence type="inferred from homology"/>
<dbReference type="EC" id="2.7.8.26" evidence="5 19"/>
<dbReference type="GeneID" id="71927896"/>
<dbReference type="PANTHER" id="PTHR34148">
    <property type="entry name" value="ADENOSYLCOBINAMIDE-GDP RIBAZOLETRANSFERASE"/>
    <property type="match status" value="1"/>
</dbReference>
<evidence type="ECO:0000313" key="21">
    <source>
        <dbReference type="Proteomes" id="UP000831768"/>
    </source>
</evidence>
<evidence type="ECO:0000256" key="9">
    <source>
        <dbReference type="ARBA" id="ARBA00022679"/>
    </source>
</evidence>
<gene>
    <name evidence="19 20" type="primary">cobS</name>
    <name evidence="20" type="ORF">MW046_07575</name>
</gene>
<dbReference type="InterPro" id="IPR003805">
    <property type="entry name" value="CobS"/>
</dbReference>
<feature type="transmembrane region" description="Helical" evidence="19">
    <location>
        <begin position="109"/>
        <end position="131"/>
    </location>
</feature>
<evidence type="ECO:0000256" key="1">
    <source>
        <dbReference type="ARBA" id="ARBA00001946"/>
    </source>
</evidence>
<keyword evidence="9 19" id="KW-0808">Transferase</keyword>
<keyword evidence="13 19" id="KW-0472">Membrane</keyword>
<protein>
    <recommendedName>
        <fullName evidence="6 19">Adenosylcobinamide-GDP ribazoletransferase</fullName>
        <ecNumber evidence="5 19">2.7.8.26</ecNumber>
    </recommendedName>
    <alternativeName>
        <fullName evidence="16 19">Cobalamin synthase</fullName>
    </alternativeName>
    <alternativeName>
        <fullName evidence="15 19">Cobalamin-5'-phosphate synthase</fullName>
    </alternativeName>
</protein>
<sequence>MVLKAIRGALGFLTRLPIGTDEAAWTAFCRTPSAFVLAAYPIGALIALPVGVGLWLVPDVEASVAALLVGGVIGLTGVNHADGIADLGDAVVVHGDRERRRSVMKDTTVGVGAVLALTSTLVGLALAGMALTNCPPLVAVGLVIAAEVGTKLGLAAIACLGTATHEGLGSAFTTATTPRALFGPTVVALFACGLTGRSLGGTTAVVVGLCTGLAVSVWAYRTLGGVSGDVFGGANELGRVFALHAGVIAWTLS</sequence>
<evidence type="ECO:0000256" key="18">
    <source>
        <dbReference type="ARBA" id="ARBA00049504"/>
    </source>
</evidence>
<dbReference type="GO" id="GO:0008818">
    <property type="term" value="F:cobalamin 5'-phosphate synthase activity"/>
    <property type="evidence" value="ECO:0007669"/>
    <property type="project" value="UniProtKB-UniRule"/>
</dbReference>
<comment type="similarity">
    <text evidence="4 19">Belongs to the CobS family.</text>
</comment>
<evidence type="ECO:0000256" key="6">
    <source>
        <dbReference type="ARBA" id="ARBA00015850"/>
    </source>
</evidence>
<evidence type="ECO:0000256" key="11">
    <source>
        <dbReference type="ARBA" id="ARBA00022842"/>
    </source>
</evidence>
<keyword evidence="8 19" id="KW-0169">Cobalamin biosynthesis</keyword>
<comment type="subcellular location">
    <subcellularLocation>
        <location evidence="2 19">Cell membrane</location>
        <topology evidence="2 19">Multi-pass membrane protein</topology>
    </subcellularLocation>
</comment>
<organism evidence="20 21">
    <name type="scientific">Halocatena salina</name>
    <dbReference type="NCBI Taxonomy" id="2934340"/>
    <lineage>
        <taxon>Archaea</taxon>
        <taxon>Methanobacteriati</taxon>
        <taxon>Methanobacteriota</taxon>
        <taxon>Stenosarchaea group</taxon>
        <taxon>Halobacteria</taxon>
        <taxon>Halobacteriales</taxon>
        <taxon>Natronomonadaceae</taxon>
        <taxon>Halocatena</taxon>
    </lineage>
</organism>
<comment type="cofactor">
    <cofactor evidence="1 19">
        <name>Mg(2+)</name>
        <dbReference type="ChEBI" id="CHEBI:18420"/>
    </cofactor>
</comment>
<comment type="catalytic activity">
    <reaction evidence="17 19">
        <text>alpha-ribazole + adenosylcob(III)inamide-GDP = adenosylcob(III)alamin + GMP + H(+)</text>
        <dbReference type="Rhea" id="RHEA:16049"/>
        <dbReference type="ChEBI" id="CHEBI:10329"/>
        <dbReference type="ChEBI" id="CHEBI:15378"/>
        <dbReference type="ChEBI" id="CHEBI:18408"/>
        <dbReference type="ChEBI" id="CHEBI:58115"/>
        <dbReference type="ChEBI" id="CHEBI:60487"/>
        <dbReference type="EC" id="2.7.8.26"/>
    </reaction>
</comment>
<evidence type="ECO:0000313" key="20">
    <source>
        <dbReference type="EMBL" id="UPM41845.1"/>
    </source>
</evidence>
<evidence type="ECO:0000256" key="2">
    <source>
        <dbReference type="ARBA" id="ARBA00004651"/>
    </source>
</evidence>
<feature type="transmembrane region" description="Helical" evidence="19">
    <location>
        <begin position="202"/>
        <end position="220"/>
    </location>
</feature>
<keyword evidence="7 19" id="KW-1003">Cell membrane</keyword>
<evidence type="ECO:0000256" key="19">
    <source>
        <dbReference type="HAMAP-Rule" id="MF_00719"/>
    </source>
</evidence>
<dbReference type="RefSeq" id="WP_247992525.1">
    <property type="nucleotide sequence ID" value="NZ_CP096019.1"/>
</dbReference>
<dbReference type="PANTHER" id="PTHR34148:SF1">
    <property type="entry name" value="ADENOSYLCOBINAMIDE-GDP RIBAZOLETRANSFERASE"/>
    <property type="match status" value="1"/>
</dbReference>
<evidence type="ECO:0000256" key="8">
    <source>
        <dbReference type="ARBA" id="ARBA00022573"/>
    </source>
</evidence>
<keyword evidence="21" id="KW-1185">Reference proteome</keyword>
<evidence type="ECO:0000256" key="12">
    <source>
        <dbReference type="ARBA" id="ARBA00022989"/>
    </source>
</evidence>
<dbReference type="GO" id="GO:0051073">
    <property type="term" value="F:adenosylcobinamide-GDP ribazoletransferase activity"/>
    <property type="evidence" value="ECO:0007669"/>
    <property type="project" value="UniProtKB-UniRule"/>
</dbReference>
<dbReference type="EMBL" id="CP096019">
    <property type="protein sequence ID" value="UPM41845.1"/>
    <property type="molecule type" value="Genomic_DNA"/>
</dbReference>
<comment type="pathway">
    <text evidence="3 19">Cofactor biosynthesis; adenosylcobalamin biosynthesis; adenosylcobalamin from cob(II)yrinate a,c-diamide: step 7/7.</text>
</comment>
<dbReference type="Pfam" id="PF02654">
    <property type="entry name" value="CobS"/>
    <property type="match status" value="1"/>
</dbReference>
<dbReference type="HAMAP" id="MF_00719">
    <property type="entry name" value="CobS"/>
    <property type="match status" value="1"/>
</dbReference>
<evidence type="ECO:0000256" key="13">
    <source>
        <dbReference type="ARBA" id="ARBA00023136"/>
    </source>
</evidence>
<keyword evidence="11 19" id="KW-0460">Magnesium</keyword>
<dbReference type="Proteomes" id="UP000831768">
    <property type="component" value="Chromosome"/>
</dbReference>
<evidence type="ECO:0000256" key="16">
    <source>
        <dbReference type="ARBA" id="ARBA00032853"/>
    </source>
</evidence>
<evidence type="ECO:0000256" key="15">
    <source>
        <dbReference type="ARBA" id="ARBA00032605"/>
    </source>
</evidence>
<name>A0A8T9ZYR4_9EURY</name>
<dbReference type="NCBIfam" id="TIGR00317">
    <property type="entry name" value="cobS"/>
    <property type="match status" value="1"/>
</dbReference>
<dbReference type="GO" id="GO:0009236">
    <property type="term" value="P:cobalamin biosynthetic process"/>
    <property type="evidence" value="ECO:0007669"/>
    <property type="project" value="UniProtKB-UniRule"/>
</dbReference>
<reference evidence="20" key="1">
    <citation type="submission" date="2022-04" db="EMBL/GenBank/DDBJ databases">
        <title>Halocatena sp. nov., isolated from a salt lake.</title>
        <authorList>
            <person name="Cui H.-L."/>
        </authorList>
    </citation>
    <scope>NUCLEOTIDE SEQUENCE</scope>
    <source>
        <strain evidence="20">AD-1</strain>
    </source>
</reference>
<comment type="function">
    <text evidence="14 19">Joins adenosylcobinamide-GDP and alpha-ribazole to generate adenosylcobalamin (Ado-cobalamin). Also synthesizes adenosylcobalamin 5'-phosphate from adenosylcobinamide-GDP and alpha-ribazole 5'-phosphate.</text>
</comment>
<keyword evidence="10 19" id="KW-0812">Transmembrane</keyword>